<dbReference type="PRINTS" id="PR01179">
    <property type="entry name" value="ODADCRBXLASE"/>
</dbReference>
<dbReference type="PANTHER" id="PTHR43295">
    <property type="entry name" value="ARGININE DECARBOXYLASE"/>
    <property type="match status" value="1"/>
</dbReference>
<keyword evidence="11 17" id="KW-0745">Spermidine biosynthesis</keyword>
<dbReference type="NCBIfam" id="NF003763">
    <property type="entry name" value="PRK05354.1"/>
    <property type="match status" value="1"/>
</dbReference>
<dbReference type="EMBL" id="HBHL01010066">
    <property type="protein sequence ID" value="CAD9717859.1"/>
    <property type="molecule type" value="Transcribed_RNA"/>
</dbReference>
<evidence type="ECO:0000256" key="4">
    <source>
        <dbReference type="ARBA" id="ARBA00004773"/>
    </source>
</evidence>
<evidence type="ECO:0000256" key="7">
    <source>
        <dbReference type="ARBA" id="ARBA00022723"/>
    </source>
</evidence>
<evidence type="ECO:0000256" key="13">
    <source>
        <dbReference type="ARBA" id="ARBA00023239"/>
    </source>
</evidence>
<keyword evidence="9 17" id="KW-0460">Magnesium</keyword>
<evidence type="ECO:0000259" key="19">
    <source>
        <dbReference type="Pfam" id="PF17810"/>
    </source>
</evidence>
<evidence type="ECO:0000256" key="15">
    <source>
        <dbReference type="PIRSR" id="PIRSR001336-50"/>
    </source>
</evidence>
<sequence length="624" mass="67789">MLVPGAPQPQTDVCSHWFALLMLVSDGCGPSHRIVDVVDACVESGATFPLLLNFPDIARDRIRTQHACFEEAINRYKYSGSYSCAFPIKANHSEEVIRTVLSVDSDDSLRCSLEVGSKPELLIALAQACASGEPKRVQIICNGFKDRSYIELALLAQKSLGLKVILCVDRYEEVGLTMDCCKELGISPSLGVRAKLNTRHDGHWGSSSGYVSKFGLCVRELLQLVRTLEKESMLGCLQMLHFHLGSQIDEISTVKSAMREACSLYGELRKLGAKLDTMDVGGGLAVTYDGEEGSWSPKYTMQNYANDVVAAVNDMCVQRGIPAPLIVTESGRFLASHQSLLVFDAGYKTDAVESAKGAVEDGSPMSYFFQTFEEVYRDLTTSGSDVEEAYNDALQFRKEAESAFSLGIMTLEEMAYAEELFGDIMRFVALRGEGSQLDAAKLSQALPYFANLSIFRSAIDSWAIGQSFPVMPVSKLHHKPNDFAKVYDLTCDSDGEIKHFVTSRGALSPVLPVHCDGKGSATLALFLLGAYQQSMGNYHNLFGETCSANVTFAGDGEDGVTISRLQSAETSAEILQRARYAPGEMREGVASAAKTACGVGGKPSRLLSLVDELLTQSGYLNSTT</sequence>
<organism evidence="20">
    <name type="scientific">Chloropicon primus</name>
    <dbReference type="NCBI Taxonomy" id="1764295"/>
    <lineage>
        <taxon>Eukaryota</taxon>
        <taxon>Viridiplantae</taxon>
        <taxon>Chlorophyta</taxon>
        <taxon>Chloropicophyceae</taxon>
        <taxon>Chloropicales</taxon>
        <taxon>Chloropicaceae</taxon>
        <taxon>Chloropicon</taxon>
    </lineage>
</organism>
<dbReference type="GO" id="GO:0008295">
    <property type="term" value="P:spermidine biosynthetic process"/>
    <property type="evidence" value="ECO:0007669"/>
    <property type="project" value="UniProtKB-KW"/>
</dbReference>
<evidence type="ECO:0000256" key="11">
    <source>
        <dbReference type="ARBA" id="ARBA00023066"/>
    </source>
</evidence>
<feature type="modified residue" description="N6-(pyridoxal phosphate)lysine" evidence="15">
    <location>
        <position position="89"/>
    </location>
</feature>
<dbReference type="InterPro" id="IPR009006">
    <property type="entry name" value="Ala_racemase/Decarboxylase_C"/>
</dbReference>
<evidence type="ECO:0000256" key="6">
    <source>
        <dbReference type="ARBA" id="ARBA00012426"/>
    </source>
</evidence>
<evidence type="ECO:0000256" key="2">
    <source>
        <dbReference type="ARBA" id="ARBA00001946"/>
    </source>
</evidence>
<protein>
    <recommendedName>
        <fullName evidence="6 17">Arginine decarboxylase</fullName>
        <ecNumber evidence="6 17">4.1.1.19</ecNumber>
    </recommendedName>
</protein>
<evidence type="ECO:0000256" key="9">
    <source>
        <dbReference type="ARBA" id="ARBA00022842"/>
    </source>
</evidence>
<comment type="function">
    <text evidence="3">Catalyzes the biosynthesis of agmatine from arginine.</text>
</comment>
<dbReference type="EC" id="4.1.1.19" evidence="6 17"/>
<dbReference type="Pfam" id="PF17810">
    <property type="entry name" value="Arg_decarb_HB"/>
    <property type="match status" value="1"/>
</dbReference>
<dbReference type="InterPro" id="IPR000183">
    <property type="entry name" value="Orn/DAP/Arg_de-COase"/>
</dbReference>
<dbReference type="CDD" id="cd06830">
    <property type="entry name" value="PLPDE_III_ADC"/>
    <property type="match status" value="1"/>
</dbReference>
<feature type="active site" description="Proton donor" evidence="16">
    <location>
        <position position="491"/>
    </location>
</feature>
<proteinExistence type="inferred from homology"/>
<dbReference type="SUPFAM" id="SSF51419">
    <property type="entry name" value="PLP-binding barrel"/>
    <property type="match status" value="1"/>
</dbReference>
<dbReference type="InterPro" id="IPR029066">
    <property type="entry name" value="PLP-binding_barrel"/>
</dbReference>
<keyword evidence="12" id="KW-0620">Polyamine biosynthesis</keyword>
<comment type="catalytic activity">
    <reaction evidence="14 17">
        <text>L-arginine + H(+) = agmatine + CO2</text>
        <dbReference type="Rhea" id="RHEA:17641"/>
        <dbReference type="ChEBI" id="CHEBI:15378"/>
        <dbReference type="ChEBI" id="CHEBI:16526"/>
        <dbReference type="ChEBI" id="CHEBI:32682"/>
        <dbReference type="ChEBI" id="CHEBI:58145"/>
        <dbReference type="EC" id="4.1.1.19"/>
    </reaction>
</comment>
<accession>A0A7S2T4X0</accession>
<evidence type="ECO:0000256" key="8">
    <source>
        <dbReference type="ARBA" id="ARBA00022793"/>
    </source>
</evidence>
<evidence type="ECO:0000259" key="18">
    <source>
        <dbReference type="Pfam" id="PF02784"/>
    </source>
</evidence>
<feature type="domain" description="Orn/DAP/Arg decarboxylase 2 N-terminal" evidence="18">
    <location>
        <begin position="62"/>
        <end position="335"/>
    </location>
</feature>
<keyword evidence="8 17" id="KW-0210">Decarboxylase</keyword>
<dbReference type="UniPathway" id="UPA00186">
    <property type="reaction ID" value="UER00284"/>
</dbReference>
<keyword evidence="13 17" id="KW-0456">Lyase</keyword>
<evidence type="ECO:0000256" key="12">
    <source>
        <dbReference type="ARBA" id="ARBA00023115"/>
    </source>
</evidence>
<dbReference type="InterPro" id="IPR002985">
    <property type="entry name" value="Arg_decrbxlase"/>
</dbReference>
<feature type="domain" description="Arginine decarboxylase helical bundle" evidence="19">
    <location>
        <begin position="370"/>
        <end position="429"/>
    </location>
</feature>
<name>A0A7S2T4X0_9CHLO</name>
<dbReference type="GO" id="GO:0006527">
    <property type="term" value="P:L-arginine catabolic process"/>
    <property type="evidence" value="ECO:0007669"/>
    <property type="project" value="InterPro"/>
</dbReference>
<evidence type="ECO:0000313" key="20">
    <source>
        <dbReference type="EMBL" id="CAD9717859.1"/>
    </source>
</evidence>
<dbReference type="GO" id="GO:0046872">
    <property type="term" value="F:metal ion binding"/>
    <property type="evidence" value="ECO:0007669"/>
    <property type="project" value="UniProtKB-KW"/>
</dbReference>
<dbReference type="InterPro" id="IPR022644">
    <property type="entry name" value="De-COase2_N"/>
</dbReference>
<dbReference type="PIRSF" id="PIRSF001336">
    <property type="entry name" value="Arg_decrbxlase"/>
    <property type="match status" value="1"/>
</dbReference>
<comment type="pathway">
    <text evidence="4 17">Amine and polyamine biosynthesis; agmatine biosynthesis; agmatine from L-arginine: step 1/1.</text>
</comment>
<evidence type="ECO:0000256" key="16">
    <source>
        <dbReference type="PIRSR" id="PIRSR600183-50"/>
    </source>
</evidence>
<dbReference type="PRINTS" id="PR01180">
    <property type="entry name" value="ARGDCRBXLASE"/>
</dbReference>
<dbReference type="Gene3D" id="3.20.20.10">
    <property type="entry name" value="Alanine racemase"/>
    <property type="match status" value="1"/>
</dbReference>
<evidence type="ECO:0000256" key="17">
    <source>
        <dbReference type="RuleBase" id="RU003740"/>
    </source>
</evidence>
<comment type="cofactor">
    <cofactor evidence="1 15 17">
        <name>pyridoxal 5'-phosphate</name>
        <dbReference type="ChEBI" id="CHEBI:597326"/>
    </cofactor>
</comment>
<evidence type="ECO:0000256" key="1">
    <source>
        <dbReference type="ARBA" id="ARBA00001933"/>
    </source>
</evidence>
<evidence type="ECO:0000256" key="10">
    <source>
        <dbReference type="ARBA" id="ARBA00022898"/>
    </source>
</evidence>
<evidence type="ECO:0000256" key="14">
    <source>
        <dbReference type="ARBA" id="ARBA00049309"/>
    </source>
</evidence>
<keyword evidence="10 15" id="KW-0663">Pyridoxal phosphate</keyword>
<dbReference type="PANTHER" id="PTHR43295:SF9">
    <property type="entry name" value="BIOSYNTHETIC ARGININE DECARBOXYLASE"/>
    <property type="match status" value="1"/>
</dbReference>
<dbReference type="Pfam" id="PF02784">
    <property type="entry name" value="Orn_Arg_deC_N"/>
    <property type="match status" value="1"/>
</dbReference>
<dbReference type="Gene3D" id="1.20.58.930">
    <property type="match status" value="1"/>
</dbReference>
<evidence type="ECO:0000256" key="3">
    <source>
        <dbReference type="ARBA" id="ARBA00002257"/>
    </source>
</evidence>
<comment type="cofactor">
    <cofactor evidence="2 17">
        <name>Mg(2+)</name>
        <dbReference type="ChEBI" id="CHEBI:18420"/>
    </cofactor>
</comment>
<evidence type="ECO:0000256" key="5">
    <source>
        <dbReference type="ARBA" id="ARBA00008357"/>
    </source>
</evidence>
<keyword evidence="7" id="KW-0479">Metal-binding</keyword>
<dbReference type="GO" id="GO:0008792">
    <property type="term" value="F:arginine decarboxylase activity"/>
    <property type="evidence" value="ECO:0007669"/>
    <property type="project" value="UniProtKB-EC"/>
</dbReference>
<dbReference type="AlphaFoldDB" id="A0A7S2T4X0"/>
<reference evidence="20" key="1">
    <citation type="submission" date="2021-01" db="EMBL/GenBank/DDBJ databases">
        <authorList>
            <person name="Corre E."/>
            <person name="Pelletier E."/>
            <person name="Niang G."/>
            <person name="Scheremetjew M."/>
            <person name="Finn R."/>
            <person name="Kale V."/>
            <person name="Holt S."/>
            <person name="Cochrane G."/>
            <person name="Meng A."/>
            <person name="Brown T."/>
            <person name="Cohen L."/>
        </authorList>
    </citation>
    <scope>NUCLEOTIDE SEQUENCE</scope>
    <source>
        <strain evidence="20">CCMP1205</strain>
    </source>
</reference>
<dbReference type="InterPro" id="IPR040634">
    <property type="entry name" value="Arg_decarb_HB"/>
</dbReference>
<dbReference type="Gene3D" id="2.40.37.10">
    <property type="entry name" value="Lyase, Ornithine Decarboxylase, Chain A, domain 1"/>
    <property type="match status" value="1"/>
</dbReference>
<gene>
    <name evidence="20" type="ORF">CPRI1469_LOCUS6724</name>
</gene>
<comment type="similarity">
    <text evidence="5 17">Belongs to the Orn/Lys/Arg decarboxylase class-II family. SpeA subfamily.</text>
</comment>